<keyword evidence="4 5" id="KW-0234">DNA repair</keyword>
<keyword evidence="10" id="KW-1185">Reference proteome</keyword>
<comment type="caution">
    <text evidence="9">The sequence shown here is derived from an EMBL/GenBank/DDBJ whole genome shotgun (WGS) entry which is preliminary data.</text>
</comment>
<dbReference type="FunFam" id="3.30.565.10:FF:000003">
    <property type="entry name" value="DNA mismatch repair endonuclease MutL"/>
    <property type="match status" value="1"/>
</dbReference>
<dbReference type="InterPro" id="IPR042121">
    <property type="entry name" value="MutL_C_regsub"/>
</dbReference>
<dbReference type="Gene3D" id="3.30.230.10">
    <property type="match status" value="1"/>
</dbReference>
<organism evidence="9 10">
    <name type="scientific">Fulvivirga marina</name>
    <dbReference type="NCBI Taxonomy" id="2494733"/>
    <lineage>
        <taxon>Bacteria</taxon>
        <taxon>Pseudomonadati</taxon>
        <taxon>Bacteroidota</taxon>
        <taxon>Cytophagia</taxon>
        <taxon>Cytophagales</taxon>
        <taxon>Fulvivirgaceae</taxon>
        <taxon>Fulvivirga</taxon>
    </lineage>
</organism>
<dbReference type="InterPro" id="IPR020568">
    <property type="entry name" value="Ribosomal_Su5_D2-typ_SF"/>
</dbReference>
<dbReference type="CDD" id="cd00782">
    <property type="entry name" value="MutL_Trans"/>
    <property type="match status" value="1"/>
</dbReference>
<dbReference type="PANTHER" id="PTHR10073">
    <property type="entry name" value="DNA MISMATCH REPAIR PROTEIN MLH, PMS, MUTL"/>
    <property type="match status" value="1"/>
</dbReference>
<evidence type="ECO:0000256" key="2">
    <source>
        <dbReference type="ARBA" id="ARBA00021975"/>
    </source>
</evidence>
<dbReference type="InterPro" id="IPR036890">
    <property type="entry name" value="HATPase_C_sf"/>
</dbReference>
<dbReference type="InterPro" id="IPR002099">
    <property type="entry name" value="MutL/Mlh/PMS"/>
</dbReference>
<dbReference type="Gene3D" id="3.30.1540.20">
    <property type="entry name" value="MutL, C-terminal domain, dimerisation subdomain"/>
    <property type="match status" value="1"/>
</dbReference>
<dbReference type="CDD" id="cd16926">
    <property type="entry name" value="HATPase_MutL-MLH-PMS-like"/>
    <property type="match status" value="1"/>
</dbReference>
<reference evidence="9" key="1">
    <citation type="submission" date="2021-01" db="EMBL/GenBank/DDBJ databases">
        <title>Fulvivirga kasyanovii gen. nov., sp nov., a novel member of the phylum Bacteroidetes isolated from seawater in a mussel farm.</title>
        <authorList>
            <person name="Zhao L.-H."/>
            <person name="Wang Z.-J."/>
        </authorList>
    </citation>
    <scope>NUCLEOTIDE SEQUENCE</scope>
    <source>
        <strain evidence="9">29W222</strain>
    </source>
</reference>
<comment type="function">
    <text evidence="5">This protein is involved in the repair of mismatches in DNA. It is required for dam-dependent methyl-directed DNA mismatch repair. May act as a 'molecular matchmaker', a protein that promotes the formation of a stable complex between two or more DNA-binding proteins in an ATP-dependent manner without itself being part of a final effector complex.</text>
</comment>
<comment type="similarity">
    <text evidence="1 5">Belongs to the DNA mismatch repair MutL/HexB family.</text>
</comment>
<evidence type="ECO:0000259" key="8">
    <source>
        <dbReference type="SMART" id="SM01340"/>
    </source>
</evidence>
<keyword evidence="9" id="KW-0378">Hydrolase</keyword>
<dbReference type="GO" id="GO:0005524">
    <property type="term" value="F:ATP binding"/>
    <property type="evidence" value="ECO:0007669"/>
    <property type="project" value="InterPro"/>
</dbReference>
<feature type="domain" description="DNA mismatch repair protein S5" evidence="8">
    <location>
        <begin position="209"/>
        <end position="327"/>
    </location>
</feature>
<dbReference type="InterPro" id="IPR013507">
    <property type="entry name" value="DNA_mismatch_S5_2-like"/>
</dbReference>
<dbReference type="GO" id="GO:0032300">
    <property type="term" value="C:mismatch repair complex"/>
    <property type="evidence" value="ECO:0007669"/>
    <property type="project" value="InterPro"/>
</dbReference>
<keyword evidence="3 5" id="KW-0227">DNA damage</keyword>
<dbReference type="InterPro" id="IPR038973">
    <property type="entry name" value="MutL/Mlh/Pms-like"/>
</dbReference>
<dbReference type="InterPro" id="IPR014790">
    <property type="entry name" value="MutL_C"/>
</dbReference>
<evidence type="ECO:0000313" key="9">
    <source>
        <dbReference type="EMBL" id="MBL6444862.1"/>
    </source>
</evidence>
<feature type="region of interest" description="Disordered" evidence="6">
    <location>
        <begin position="383"/>
        <end position="402"/>
    </location>
</feature>
<accession>A0A937FU29</accession>
<dbReference type="InterPro" id="IPR014762">
    <property type="entry name" value="DNA_mismatch_repair_CS"/>
</dbReference>
<dbReference type="Pfam" id="PF01119">
    <property type="entry name" value="DNA_mis_repair"/>
    <property type="match status" value="1"/>
</dbReference>
<dbReference type="SUPFAM" id="SSF54211">
    <property type="entry name" value="Ribosomal protein S5 domain 2-like"/>
    <property type="match status" value="1"/>
</dbReference>
<dbReference type="InterPro" id="IPR037198">
    <property type="entry name" value="MutL_C_sf"/>
</dbReference>
<evidence type="ECO:0000256" key="1">
    <source>
        <dbReference type="ARBA" id="ARBA00006082"/>
    </source>
</evidence>
<proteinExistence type="inferred from homology"/>
<dbReference type="GO" id="GO:0140664">
    <property type="term" value="F:ATP-dependent DNA damage sensor activity"/>
    <property type="evidence" value="ECO:0007669"/>
    <property type="project" value="InterPro"/>
</dbReference>
<dbReference type="GO" id="GO:0030983">
    <property type="term" value="F:mismatched DNA binding"/>
    <property type="evidence" value="ECO:0007669"/>
    <property type="project" value="InterPro"/>
</dbReference>
<dbReference type="EMBL" id="JAEUGD010000002">
    <property type="protein sequence ID" value="MBL6444862.1"/>
    <property type="molecule type" value="Genomic_DNA"/>
</dbReference>
<protein>
    <recommendedName>
        <fullName evidence="2 5">DNA mismatch repair protein MutL</fullName>
    </recommendedName>
</protein>
<keyword evidence="9" id="KW-0255">Endonuclease</keyword>
<dbReference type="GO" id="GO:0004519">
    <property type="term" value="F:endonuclease activity"/>
    <property type="evidence" value="ECO:0007669"/>
    <property type="project" value="UniProtKB-KW"/>
</dbReference>
<dbReference type="InterPro" id="IPR042120">
    <property type="entry name" value="MutL_C_dimsub"/>
</dbReference>
<dbReference type="SUPFAM" id="SSF55874">
    <property type="entry name" value="ATPase domain of HSP90 chaperone/DNA topoisomerase II/histidine kinase"/>
    <property type="match status" value="1"/>
</dbReference>
<gene>
    <name evidence="5 9" type="primary">mutL</name>
    <name evidence="9" type="ORF">JMN32_00985</name>
</gene>
<evidence type="ECO:0000313" key="10">
    <source>
        <dbReference type="Proteomes" id="UP000614216"/>
    </source>
</evidence>
<evidence type="ECO:0000256" key="6">
    <source>
        <dbReference type="SAM" id="MobiDB-lite"/>
    </source>
</evidence>
<keyword evidence="9" id="KW-0540">Nuclease</keyword>
<dbReference type="GO" id="GO:0006298">
    <property type="term" value="P:mismatch repair"/>
    <property type="evidence" value="ECO:0007669"/>
    <property type="project" value="UniProtKB-UniRule"/>
</dbReference>
<name>A0A937FU29_9BACT</name>
<feature type="domain" description="MutL C-terminal dimerisation" evidence="7">
    <location>
        <begin position="428"/>
        <end position="570"/>
    </location>
</feature>
<dbReference type="Gene3D" id="3.30.565.10">
    <property type="entry name" value="Histidine kinase-like ATPase, C-terminal domain"/>
    <property type="match status" value="1"/>
</dbReference>
<dbReference type="HAMAP" id="MF_00149">
    <property type="entry name" value="DNA_mis_repair"/>
    <property type="match status" value="1"/>
</dbReference>
<dbReference type="PANTHER" id="PTHR10073:SF12">
    <property type="entry name" value="DNA MISMATCH REPAIR PROTEIN MLH1"/>
    <property type="match status" value="1"/>
</dbReference>
<dbReference type="SUPFAM" id="SSF118116">
    <property type="entry name" value="DNA mismatch repair protein MutL"/>
    <property type="match status" value="1"/>
</dbReference>
<dbReference type="AlphaFoldDB" id="A0A937FU29"/>
<evidence type="ECO:0000256" key="5">
    <source>
        <dbReference type="HAMAP-Rule" id="MF_00149"/>
    </source>
</evidence>
<dbReference type="SMART" id="SM00853">
    <property type="entry name" value="MutL_C"/>
    <property type="match status" value="1"/>
</dbReference>
<dbReference type="Pfam" id="PF08676">
    <property type="entry name" value="MutL_C"/>
    <property type="match status" value="1"/>
</dbReference>
<dbReference type="Gene3D" id="3.30.1370.100">
    <property type="entry name" value="MutL, C-terminal domain, regulatory subdomain"/>
    <property type="match status" value="1"/>
</dbReference>
<dbReference type="PROSITE" id="PS00058">
    <property type="entry name" value="DNA_MISMATCH_REPAIR_1"/>
    <property type="match status" value="1"/>
</dbReference>
<dbReference type="RefSeq" id="WP_202854405.1">
    <property type="nucleotide sequence ID" value="NZ_JAEUGD010000002.1"/>
</dbReference>
<dbReference type="NCBIfam" id="TIGR00585">
    <property type="entry name" value="mutl"/>
    <property type="match status" value="1"/>
</dbReference>
<evidence type="ECO:0000259" key="7">
    <source>
        <dbReference type="SMART" id="SM00853"/>
    </source>
</evidence>
<evidence type="ECO:0000256" key="4">
    <source>
        <dbReference type="ARBA" id="ARBA00023204"/>
    </source>
</evidence>
<dbReference type="SMART" id="SM01340">
    <property type="entry name" value="DNA_mis_repair"/>
    <property type="match status" value="1"/>
</dbReference>
<evidence type="ECO:0000256" key="3">
    <source>
        <dbReference type="ARBA" id="ARBA00022763"/>
    </source>
</evidence>
<sequence>MPDIIRLLPDSLANQIAAGEVVQRPASAIKELLENSIDAGATDIKVIIKEAGKTLMQVMDNGKGMSETDARMSLERHATSKISKTEDLFSIRTMGFRGEALASMAAVSQMEVRTRQPQSELGTLLYIEGSELKKQEPVACEPGTSISIKNLFYNVPARRNFLKSNGVEMKHITEEFQRVALANPEVGFSLYQNDLETYNLPAGKLSQRIVNLFGKNYKEQLASCQEETAEISILGYIGKPEFAKKTRGEQFFFVNKRFVRSNYLNHAVMNAFEGLLPEGSYPFYVLFIDIDPVHVDVNVHPTKTEIKFDDERTVYAIVRAAARQALATHNITPALDFSADINLGSKMDFSRETIKDKNYGQFRSSGSSNLQKSNQEHWEKLFNEHPGKGSLPQEIEREEPEGSMTLTFESNLNTGSESEIMAVEHKKSIFQLHQRYIITQVKSGMMIVDQQAAHERILFEKYMGCLKSSKGASQQTLFPQTISLNPGDHSLVMEMEEELRALGFLVEPFGKNDIIIKGLPAEIGAANEKEIFEGLIEQFKRNKSELSIPRKENLARALAKRTALKNGVRLSEEEMSGLIDQLFACDSPNYAPNGQMTFYILELNKIDNFFNK</sequence>
<dbReference type="InterPro" id="IPR014721">
    <property type="entry name" value="Ribsml_uS5_D2-typ_fold_subgr"/>
</dbReference>
<dbReference type="Pfam" id="PF13589">
    <property type="entry name" value="HATPase_c_3"/>
    <property type="match status" value="1"/>
</dbReference>
<dbReference type="InterPro" id="IPR020667">
    <property type="entry name" value="DNA_mismatch_repair_MutL"/>
</dbReference>
<dbReference type="GO" id="GO:0016887">
    <property type="term" value="F:ATP hydrolysis activity"/>
    <property type="evidence" value="ECO:0007669"/>
    <property type="project" value="InterPro"/>
</dbReference>
<dbReference type="Proteomes" id="UP000614216">
    <property type="component" value="Unassembled WGS sequence"/>
</dbReference>